<dbReference type="AlphaFoldDB" id="A0A7S4T0A7"/>
<protein>
    <recommendedName>
        <fullName evidence="3">F-box domain-containing protein</fullName>
    </recommendedName>
</protein>
<proteinExistence type="predicted"/>
<evidence type="ECO:0000256" key="1">
    <source>
        <dbReference type="SAM" id="MobiDB-lite"/>
    </source>
</evidence>
<accession>A0A7S4T0A7</accession>
<name>A0A7S4T0A7_9STRA</name>
<dbReference type="Gene3D" id="3.80.10.10">
    <property type="entry name" value="Ribonuclease Inhibitor"/>
    <property type="match status" value="1"/>
</dbReference>
<dbReference type="EMBL" id="HBNS01057468">
    <property type="protein sequence ID" value="CAE4661810.1"/>
    <property type="molecule type" value="Transcribed_RNA"/>
</dbReference>
<dbReference type="InterPro" id="IPR032675">
    <property type="entry name" value="LRR_dom_sf"/>
</dbReference>
<reference evidence="2" key="1">
    <citation type="submission" date="2021-01" db="EMBL/GenBank/DDBJ databases">
        <authorList>
            <person name="Corre E."/>
            <person name="Pelletier E."/>
            <person name="Niang G."/>
            <person name="Scheremetjew M."/>
            <person name="Finn R."/>
            <person name="Kale V."/>
            <person name="Holt S."/>
            <person name="Cochrane G."/>
            <person name="Meng A."/>
            <person name="Brown T."/>
            <person name="Cohen L."/>
        </authorList>
    </citation>
    <scope>NUCLEOTIDE SEQUENCE</scope>
    <source>
        <strain evidence="2">GSO104</strain>
    </source>
</reference>
<organism evidence="2">
    <name type="scientific">Ditylum brightwellii</name>
    <dbReference type="NCBI Taxonomy" id="49249"/>
    <lineage>
        <taxon>Eukaryota</taxon>
        <taxon>Sar</taxon>
        <taxon>Stramenopiles</taxon>
        <taxon>Ochrophyta</taxon>
        <taxon>Bacillariophyta</taxon>
        <taxon>Mediophyceae</taxon>
        <taxon>Lithodesmiophycidae</taxon>
        <taxon>Lithodesmiales</taxon>
        <taxon>Lithodesmiaceae</taxon>
        <taxon>Ditylum</taxon>
    </lineage>
</organism>
<sequence>MTFGEWLKWLILPIPSEPKDKTPYNPTPKPTEASTPHFHEDPDRSLLEHKLQKVKSKDEGLKCVFGSHHKTNLALALIECSDHPIVTKCPGLTDLPPEIFTYIISFLAPNESYRTNGCLGIDNDIAGLFQGLGLVSISLHDACTRFIQIMPTNCYYNYGRQLGALGWACRNEMSLNCFQIPTNTILYRSICAHTLSCCRVQYLKKLSLDSDGVEQGAVETYKRNIIANDLPVSVYDRAHEWGVADLHKFLADRLKGAPLEILGLQTNERAFYYSTQSLLMNFTKTLKELYLTITDVHEDHSDNDNGILDRNLPHICNAVERFTSLKVCSIHVHFNANFAIRSKSLKELRLISFDGSDCSDGAKIHLKEGDCPALRKISVECSTQEFNSHLTNISLISVHCHRLEVLSLSLFRDVFFDTNGLQMHSLSEVICGLKNLKRLCLYGQDFDEEVNVVLNSRSLEEIDVSFSQFALGKCICPKLQVLKCTQISFGDSLSGGIKPVIPFTHSEMKDLVNFQTTRFKICNRKFIGLEVGNDCVVEVEAYDW</sequence>
<gene>
    <name evidence="2" type="ORF">DBRI00130_LOCUS41347</name>
</gene>
<evidence type="ECO:0008006" key="3">
    <source>
        <dbReference type="Google" id="ProtNLM"/>
    </source>
</evidence>
<feature type="region of interest" description="Disordered" evidence="1">
    <location>
        <begin position="18"/>
        <end position="42"/>
    </location>
</feature>
<dbReference type="SUPFAM" id="SSF52047">
    <property type="entry name" value="RNI-like"/>
    <property type="match status" value="1"/>
</dbReference>
<evidence type="ECO:0000313" key="2">
    <source>
        <dbReference type="EMBL" id="CAE4661810.1"/>
    </source>
</evidence>